<evidence type="ECO:0000313" key="3">
    <source>
        <dbReference type="Proteomes" id="UP000247476"/>
    </source>
</evidence>
<keyword evidence="3" id="KW-1185">Reference proteome</keyword>
<feature type="compositionally biased region" description="Basic and acidic residues" evidence="1">
    <location>
        <begin position="9"/>
        <end position="39"/>
    </location>
</feature>
<dbReference type="Proteomes" id="UP000247476">
    <property type="component" value="Unassembled WGS sequence"/>
</dbReference>
<dbReference type="EMBL" id="QJVJ01000006">
    <property type="protein sequence ID" value="PYI53983.1"/>
    <property type="molecule type" value="Genomic_DNA"/>
</dbReference>
<comment type="caution">
    <text evidence="2">The sequence shown here is derived from an EMBL/GenBank/DDBJ whole genome shotgun (WGS) entry which is preliminary data.</text>
</comment>
<dbReference type="AlphaFoldDB" id="A0A2V5K813"/>
<evidence type="ECO:0000256" key="1">
    <source>
        <dbReference type="SAM" id="MobiDB-lite"/>
    </source>
</evidence>
<sequence>MGGLAKRSGKTDEEIKRFRPAESDGEPGEAKHSIGEEGKMTNFAGMNPRQEAGANGSDEAFASRCRLLLERTVRCPIPESDVPRRRMFHAIARLGLGIETDTALSHISESNDNPGNAAMFFRHANIDALLRFGHVYDEALRAKVKEKMVRADLYELRGGTENHRIMNAVAGYLTAQTWPEWERAEDVKGSCADYLHRYFHRITRYGQGEFDSTTYSVFYINTLATLYDFSHDPQLRKKAGMAIDWLLANTAGDWLNGMFTGAHSRDYHPTETFTNAAAGTTAAWLYFGGREPDFANGECHYAAINALSGYRAPEAVLRMAQDRSVAFEHRETHDIIGTAETTNDNHVTRELGRGDVTIKGYGYVSRAGVYKYSYVTPRFTLGSMADGKQGDVVMTGQTRRWSLDWDSPQPSGVLFFNHPFPDFGHPEERYVEKWIGSSPFEQVMQHKGALIAVYNIPAGETYRYGPRDPFPSDRDPYIDGFFSGTAILELVEDSSGWLFAHGGAVLIAVRPLKPYIWLRDDNGHRRLRSAGRKNGVIVEAADPADYSREDDVRLGGEAAVRAELERFRERVLARTKVDAAALDGERPAVGYTALTGDTLHMAYDGERSVNGEPLRYDRWPLLDNPFAHSEVGSGLLTLRYPGYEAVWDFREWNVLPR</sequence>
<gene>
    <name evidence="2" type="ORF">DLM86_15655</name>
</gene>
<evidence type="ECO:0008006" key="4">
    <source>
        <dbReference type="Google" id="ProtNLM"/>
    </source>
</evidence>
<feature type="region of interest" description="Disordered" evidence="1">
    <location>
        <begin position="1"/>
        <end position="57"/>
    </location>
</feature>
<proteinExistence type="predicted"/>
<name>A0A2V5K813_9BACL</name>
<protein>
    <recommendedName>
        <fullName evidence="4">Heparinase</fullName>
    </recommendedName>
</protein>
<organism evidence="2 3">
    <name type="scientific">Paenibacillus flagellatus</name>
    <dbReference type="NCBI Taxonomy" id="2211139"/>
    <lineage>
        <taxon>Bacteria</taxon>
        <taxon>Bacillati</taxon>
        <taxon>Bacillota</taxon>
        <taxon>Bacilli</taxon>
        <taxon>Bacillales</taxon>
        <taxon>Paenibacillaceae</taxon>
        <taxon>Paenibacillus</taxon>
    </lineage>
</organism>
<accession>A0A2V5K813</accession>
<evidence type="ECO:0000313" key="2">
    <source>
        <dbReference type="EMBL" id="PYI53983.1"/>
    </source>
</evidence>
<reference evidence="2 3" key="1">
    <citation type="submission" date="2018-05" db="EMBL/GenBank/DDBJ databases">
        <title>Paenibacillus flagellatus sp. nov., isolated from selenium mineral soil.</title>
        <authorList>
            <person name="Dai X."/>
        </authorList>
    </citation>
    <scope>NUCLEOTIDE SEQUENCE [LARGE SCALE GENOMIC DNA]</scope>
    <source>
        <strain evidence="2 3">DXL2</strain>
    </source>
</reference>